<evidence type="ECO:0000256" key="5">
    <source>
        <dbReference type="ARBA" id="ARBA00023098"/>
    </source>
</evidence>
<dbReference type="SUPFAM" id="SSF69593">
    <property type="entry name" value="Glycerol-3-phosphate (1)-acyltransferase"/>
    <property type="match status" value="1"/>
</dbReference>
<dbReference type="GO" id="GO:0016746">
    <property type="term" value="F:acyltransferase activity"/>
    <property type="evidence" value="ECO:0007669"/>
    <property type="project" value="UniProtKB-KW"/>
</dbReference>
<feature type="transmembrane region" description="Helical" evidence="8">
    <location>
        <begin position="18"/>
        <end position="39"/>
    </location>
</feature>
<evidence type="ECO:0000256" key="7">
    <source>
        <dbReference type="ARBA" id="ARBA00023315"/>
    </source>
</evidence>
<dbReference type="AlphaFoldDB" id="A0A512AHX7"/>
<keyword evidence="7 10" id="KW-0012">Acyltransferase</keyword>
<protein>
    <submittedName>
        <fullName evidence="10">1-acyl-sn-glycerol-3-phosphate acyltransferase</fullName>
    </submittedName>
</protein>
<accession>A0A512AHX7</accession>
<dbReference type="RefSeq" id="WP_246135048.1">
    <property type="nucleotide sequence ID" value="NZ_BJYR01000007.1"/>
</dbReference>
<name>A0A512AHX7_9SPHN</name>
<comment type="caution">
    <text evidence="10">The sequence shown here is derived from an EMBL/GenBank/DDBJ whole genome shotgun (WGS) entry which is preliminary data.</text>
</comment>
<dbReference type="GO" id="GO:0006629">
    <property type="term" value="P:lipid metabolic process"/>
    <property type="evidence" value="ECO:0007669"/>
    <property type="project" value="UniProtKB-KW"/>
</dbReference>
<dbReference type="SMART" id="SM00563">
    <property type="entry name" value="PlsC"/>
    <property type="match status" value="1"/>
</dbReference>
<gene>
    <name evidence="10" type="ORF">NSE01_11510</name>
</gene>
<reference evidence="10 11" key="1">
    <citation type="submission" date="2019-07" db="EMBL/GenBank/DDBJ databases">
        <title>Whole genome shotgun sequence of Novosphingobium sediminis NBRC 106119.</title>
        <authorList>
            <person name="Hosoyama A."/>
            <person name="Uohara A."/>
            <person name="Ohji S."/>
            <person name="Ichikawa N."/>
        </authorList>
    </citation>
    <scope>NUCLEOTIDE SEQUENCE [LARGE SCALE GENOMIC DNA]</scope>
    <source>
        <strain evidence="10 11">NBRC 106119</strain>
    </source>
</reference>
<evidence type="ECO:0000256" key="4">
    <source>
        <dbReference type="ARBA" id="ARBA00022989"/>
    </source>
</evidence>
<dbReference type="GO" id="GO:0016020">
    <property type="term" value="C:membrane"/>
    <property type="evidence" value="ECO:0007669"/>
    <property type="project" value="UniProtKB-SubCell"/>
</dbReference>
<keyword evidence="3 8" id="KW-0812">Transmembrane</keyword>
<evidence type="ECO:0000313" key="11">
    <source>
        <dbReference type="Proteomes" id="UP000321464"/>
    </source>
</evidence>
<evidence type="ECO:0000256" key="6">
    <source>
        <dbReference type="ARBA" id="ARBA00023136"/>
    </source>
</evidence>
<feature type="domain" description="Phospholipid/glycerol acyltransferase" evidence="9">
    <location>
        <begin position="75"/>
        <end position="189"/>
    </location>
</feature>
<sequence length="277" mass="30652">MVGPERGAPITWMGWMRICLRGVALVLLMLICVPLHYLYRIVHYGSPFPKLFLFGAARIIGARVRVHGVPLKRDVFYISNHLSWVDILALGGASGTAFVAKAELSQAPIVGWLARINRTVFVSREDRMGVADQINRLKEALADNWSITVFPEGTCTDGRSLLPFKTSMLRVLEPPPPGVMVQPVVLDYGRVAEWIGWIGTEDGVSNGKRILSRRGSFRLEVHFLEPFDPQGLAGRKAIAAEARRRIEPALEAALGEPLRPFAFDVAPVRYEASKNAA</sequence>
<dbReference type="CDD" id="cd07989">
    <property type="entry name" value="LPLAT_AGPAT-like"/>
    <property type="match status" value="1"/>
</dbReference>
<evidence type="ECO:0000256" key="1">
    <source>
        <dbReference type="ARBA" id="ARBA00004370"/>
    </source>
</evidence>
<dbReference type="Pfam" id="PF01553">
    <property type="entry name" value="Acyltransferase"/>
    <property type="match status" value="1"/>
</dbReference>
<keyword evidence="4 8" id="KW-1133">Transmembrane helix</keyword>
<keyword evidence="2 10" id="KW-0808">Transferase</keyword>
<dbReference type="Proteomes" id="UP000321464">
    <property type="component" value="Unassembled WGS sequence"/>
</dbReference>
<dbReference type="PANTHER" id="PTHR23063:SF52">
    <property type="entry name" value="LYSOPHOSPHATIDYLCHOLINE ACYLTRANSFERASE"/>
    <property type="match status" value="1"/>
</dbReference>
<evidence type="ECO:0000256" key="8">
    <source>
        <dbReference type="SAM" id="Phobius"/>
    </source>
</evidence>
<dbReference type="EMBL" id="BJYR01000007">
    <property type="protein sequence ID" value="GEN99318.1"/>
    <property type="molecule type" value="Genomic_DNA"/>
</dbReference>
<organism evidence="10 11">
    <name type="scientific">Novosphingobium sediminis</name>
    <dbReference type="NCBI Taxonomy" id="707214"/>
    <lineage>
        <taxon>Bacteria</taxon>
        <taxon>Pseudomonadati</taxon>
        <taxon>Pseudomonadota</taxon>
        <taxon>Alphaproteobacteria</taxon>
        <taxon>Sphingomonadales</taxon>
        <taxon>Sphingomonadaceae</taxon>
        <taxon>Novosphingobium</taxon>
    </lineage>
</organism>
<dbReference type="InterPro" id="IPR002123">
    <property type="entry name" value="Plipid/glycerol_acylTrfase"/>
</dbReference>
<keyword evidence="6 8" id="KW-0472">Membrane</keyword>
<proteinExistence type="predicted"/>
<comment type="subcellular location">
    <subcellularLocation>
        <location evidence="1">Membrane</location>
    </subcellularLocation>
</comment>
<evidence type="ECO:0000256" key="3">
    <source>
        <dbReference type="ARBA" id="ARBA00022692"/>
    </source>
</evidence>
<keyword evidence="5" id="KW-0443">Lipid metabolism</keyword>
<keyword evidence="11" id="KW-1185">Reference proteome</keyword>
<dbReference type="PANTHER" id="PTHR23063">
    <property type="entry name" value="PHOSPHOLIPID ACYLTRANSFERASE"/>
    <property type="match status" value="1"/>
</dbReference>
<evidence type="ECO:0000313" key="10">
    <source>
        <dbReference type="EMBL" id="GEN99318.1"/>
    </source>
</evidence>
<evidence type="ECO:0000256" key="2">
    <source>
        <dbReference type="ARBA" id="ARBA00022679"/>
    </source>
</evidence>
<evidence type="ECO:0000259" key="9">
    <source>
        <dbReference type="SMART" id="SM00563"/>
    </source>
</evidence>